<evidence type="ECO:0000259" key="2">
    <source>
        <dbReference type="SMART" id="SM00278"/>
    </source>
</evidence>
<dbReference type="GO" id="GO:0015628">
    <property type="term" value="P:protein secretion by the type II secretion system"/>
    <property type="evidence" value="ECO:0007669"/>
    <property type="project" value="TreeGrafter"/>
</dbReference>
<proteinExistence type="predicted"/>
<keyword evidence="4" id="KW-1185">Reference proteome</keyword>
<dbReference type="EMBL" id="JACRSO010000006">
    <property type="protein sequence ID" value="MBC8530133.1"/>
    <property type="molecule type" value="Genomic_DNA"/>
</dbReference>
<evidence type="ECO:0000313" key="4">
    <source>
        <dbReference type="Proteomes" id="UP000654279"/>
    </source>
</evidence>
<dbReference type="SUPFAM" id="SSF142984">
    <property type="entry name" value="Nqo1 middle domain-like"/>
    <property type="match status" value="1"/>
</dbReference>
<dbReference type="SMART" id="SM00278">
    <property type="entry name" value="HhH1"/>
    <property type="match status" value="2"/>
</dbReference>
<reference evidence="3" key="1">
    <citation type="submission" date="2020-08" db="EMBL/GenBank/DDBJ databases">
        <title>Genome public.</title>
        <authorList>
            <person name="Liu C."/>
            <person name="Sun Q."/>
        </authorList>
    </citation>
    <scope>NUCLEOTIDE SEQUENCE</scope>
    <source>
        <strain evidence="3">NSJ-44</strain>
    </source>
</reference>
<sequence>MDTGKTENEAKPRKIKRITKGMVLGFIILAIFCCQAVYLISYAFTAPQAGQTAHVQAQEGATPTPAEYVWITIAGEVNEPGEYKLKRGCTVRDVVERAGGFADFADVDKRQCKAQLWHDQEVEIKRQNNFRVRADGTVYPFVDGKLNINLGTKQDFIDLDGIGEKTAEKIIAYRSDHYFYSLEELMEVPGMTPKLYEKLMEQVTLDYQDY</sequence>
<dbReference type="InterPro" id="IPR003583">
    <property type="entry name" value="Hlx-hairpin-Hlx_DNA-bd_motif"/>
</dbReference>
<dbReference type="RefSeq" id="WP_249285875.1">
    <property type="nucleotide sequence ID" value="NZ_JACRSO010000006.1"/>
</dbReference>
<keyword evidence="1" id="KW-0472">Membrane</keyword>
<accession>A0A926HNG0</accession>
<comment type="caution">
    <text evidence="3">The sequence shown here is derived from an EMBL/GenBank/DDBJ whole genome shotgun (WGS) entry which is preliminary data.</text>
</comment>
<protein>
    <submittedName>
        <fullName evidence="3">Helix-hairpin-helix domain-containing protein</fullName>
    </submittedName>
</protein>
<feature type="transmembrane region" description="Helical" evidence="1">
    <location>
        <begin position="21"/>
        <end position="44"/>
    </location>
</feature>
<feature type="domain" description="Helix-hairpin-helix DNA-binding motif class 1" evidence="2">
    <location>
        <begin position="154"/>
        <end position="173"/>
    </location>
</feature>
<keyword evidence="1" id="KW-0812">Transmembrane</keyword>
<feature type="domain" description="Helix-hairpin-helix DNA-binding motif class 1" evidence="2">
    <location>
        <begin position="183"/>
        <end position="202"/>
    </location>
</feature>
<dbReference type="Gene3D" id="1.10.150.320">
    <property type="entry name" value="Photosystem II 12 kDa extrinsic protein"/>
    <property type="match status" value="1"/>
</dbReference>
<dbReference type="GO" id="GO:0015627">
    <property type="term" value="C:type II protein secretion system complex"/>
    <property type="evidence" value="ECO:0007669"/>
    <property type="project" value="TreeGrafter"/>
</dbReference>
<evidence type="ECO:0000256" key="1">
    <source>
        <dbReference type="SAM" id="Phobius"/>
    </source>
</evidence>
<dbReference type="InterPro" id="IPR010994">
    <property type="entry name" value="RuvA_2-like"/>
</dbReference>
<dbReference type="Gene3D" id="3.10.560.10">
    <property type="entry name" value="Outer membrane lipoprotein wza domain like"/>
    <property type="match status" value="1"/>
</dbReference>
<dbReference type="Pfam" id="PF10531">
    <property type="entry name" value="SLBB"/>
    <property type="match status" value="1"/>
</dbReference>
<dbReference type="GO" id="GO:0006281">
    <property type="term" value="P:DNA repair"/>
    <property type="evidence" value="ECO:0007669"/>
    <property type="project" value="InterPro"/>
</dbReference>
<dbReference type="InterPro" id="IPR019554">
    <property type="entry name" value="Soluble_ligand-bd"/>
</dbReference>
<dbReference type="SUPFAM" id="SSF47781">
    <property type="entry name" value="RuvA domain 2-like"/>
    <property type="match status" value="1"/>
</dbReference>
<name>A0A926HNG0_9FIRM</name>
<keyword evidence="1" id="KW-1133">Transmembrane helix</keyword>
<dbReference type="Proteomes" id="UP000654279">
    <property type="component" value="Unassembled WGS sequence"/>
</dbReference>
<dbReference type="AlphaFoldDB" id="A0A926HNG0"/>
<dbReference type="PANTHER" id="PTHR21180:SF32">
    <property type="entry name" value="ENDONUCLEASE_EXONUCLEASE_PHOSPHATASE FAMILY DOMAIN-CONTAINING PROTEIN 1"/>
    <property type="match status" value="1"/>
</dbReference>
<dbReference type="Pfam" id="PF12836">
    <property type="entry name" value="HHH_3"/>
    <property type="match status" value="1"/>
</dbReference>
<evidence type="ECO:0000313" key="3">
    <source>
        <dbReference type="EMBL" id="MBC8530133.1"/>
    </source>
</evidence>
<organism evidence="3 4">
    <name type="scientific">Luoshenia tenuis</name>
    <dbReference type="NCBI Taxonomy" id="2763654"/>
    <lineage>
        <taxon>Bacteria</taxon>
        <taxon>Bacillati</taxon>
        <taxon>Bacillota</taxon>
        <taxon>Clostridia</taxon>
        <taxon>Christensenellales</taxon>
        <taxon>Christensenellaceae</taxon>
        <taxon>Luoshenia</taxon>
    </lineage>
</organism>
<dbReference type="PANTHER" id="PTHR21180">
    <property type="entry name" value="ENDONUCLEASE/EXONUCLEASE/PHOSPHATASE FAMILY DOMAIN-CONTAINING PROTEIN 1"/>
    <property type="match status" value="1"/>
</dbReference>
<dbReference type="GO" id="GO:0003677">
    <property type="term" value="F:DNA binding"/>
    <property type="evidence" value="ECO:0007669"/>
    <property type="project" value="InterPro"/>
</dbReference>
<dbReference type="InterPro" id="IPR051675">
    <property type="entry name" value="Endo/Exo/Phosphatase_dom_1"/>
</dbReference>
<gene>
    <name evidence="3" type="ORF">H8699_11890</name>
</gene>